<evidence type="ECO:0000259" key="1">
    <source>
        <dbReference type="Pfam" id="PF02550"/>
    </source>
</evidence>
<dbReference type="RefSeq" id="WP_155309965.1">
    <property type="nucleotide sequence ID" value="NZ_AP021879.1"/>
</dbReference>
<evidence type="ECO:0000313" key="3">
    <source>
        <dbReference type="Proteomes" id="UP000422108"/>
    </source>
</evidence>
<gene>
    <name evidence="2" type="ORF">DSCOOX_18660</name>
</gene>
<accession>A0A5K8A898</accession>
<name>A0A5K8A898_9BACT</name>
<dbReference type="SUPFAM" id="SSF100950">
    <property type="entry name" value="NagB/RpiA/CoA transferase-like"/>
    <property type="match status" value="1"/>
</dbReference>
<reference evidence="2 3" key="1">
    <citation type="submission" date="2019-11" db="EMBL/GenBank/DDBJ databases">
        <title>Comparative genomics of hydrocarbon-degrading Desulfosarcina strains.</title>
        <authorList>
            <person name="Watanabe M."/>
            <person name="Kojima H."/>
            <person name="Fukui M."/>
        </authorList>
    </citation>
    <scope>NUCLEOTIDE SEQUENCE [LARGE SCALE GENOMIC DNA]</scope>
    <source>
        <strain evidence="3">oXyS1</strain>
    </source>
</reference>
<dbReference type="GO" id="GO:0008775">
    <property type="term" value="F:acetate CoA-transferase activity"/>
    <property type="evidence" value="ECO:0007669"/>
    <property type="project" value="InterPro"/>
</dbReference>
<dbReference type="Pfam" id="PF02550">
    <property type="entry name" value="AcetylCoA_hydro"/>
    <property type="match status" value="1"/>
</dbReference>
<dbReference type="Proteomes" id="UP000422108">
    <property type="component" value="Chromosome"/>
</dbReference>
<organism evidence="2 3">
    <name type="scientific">Desulfosarcina ovata subsp. ovata</name>
    <dbReference type="NCBI Taxonomy" id="2752305"/>
    <lineage>
        <taxon>Bacteria</taxon>
        <taxon>Pseudomonadati</taxon>
        <taxon>Thermodesulfobacteriota</taxon>
        <taxon>Desulfobacteria</taxon>
        <taxon>Desulfobacterales</taxon>
        <taxon>Desulfosarcinaceae</taxon>
        <taxon>Desulfosarcina</taxon>
    </lineage>
</organism>
<keyword evidence="3" id="KW-1185">Reference proteome</keyword>
<dbReference type="Gene3D" id="3.40.1080.10">
    <property type="entry name" value="Glutaconate Coenzyme A-transferase"/>
    <property type="match status" value="1"/>
</dbReference>
<dbReference type="InterPro" id="IPR037171">
    <property type="entry name" value="NagB/RpiA_transferase-like"/>
</dbReference>
<dbReference type="InterPro" id="IPR046433">
    <property type="entry name" value="ActCoA_hydro"/>
</dbReference>
<feature type="domain" description="Acetyl-CoA hydrolase/transferase N-terminal" evidence="1">
    <location>
        <begin position="4"/>
        <end position="136"/>
    </location>
</feature>
<protein>
    <recommendedName>
        <fullName evidence="1">Acetyl-CoA hydrolase/transferase N-terminal domain-containing protein</fullName>
    </recommendedName>
</protein>
<dbReference type="PANTHER" id="PTHR21432:SF20">
    <property type="entry name" value="ACETYL-COA HYDROLASE"/>
    <property type="match status" value="1"/>
</dbReference>
<evidence type="ECO:0000313" key="2">
    <source>
        <dbReference type="EMBL" id="BBO88686.1"/>
    </source>
</evidence>
<dbReference type="GO" id="GO:0006083">
    <property type="term" value="P:acetate metabolic process"/>
    <property type="evidence" value="ECO:0007669"/>
    <property type="project" value="InterPro"/>
</dbReference>
<sequence>MNFRNEYLRKLTSAQEAVQMVKSGDRIFYGEFALFPESLDEALAERINDLKDIYLSGVCATKMPKVVEQDPNRRHVIFNDWHFGGVSRSLYKKGLVSYIPLTYHQGPRIIRKYHDVDVTFLCVGPMDKHGVSVHGVYWALNPAHFFRSANLS</sequence>
<dbReference type="EMBL" id="AP021879">
    <property type="protein sequence ID" value="BBO88686.1"/>
    <property type="molecule type" value="Genomic_DNA"/>
</dbReference>
<proteinExistence type="predicted"/>
<dbReference type="InterPro" id="IPR003702">
    <property type="entry name" value="ActCoA_hydro_N"/>
</dbReference>
<dbReference type="AlphaFoldDB" id="A0A5K8A898"/>
<dbReference type="PANTHER" id="PTHR21432">
    <property type="entry name" value="ACETYL-COA HYDROLASE-RELATED"/>
    <property type="match status" value="1"/>
</dbReference>